<protein>
    <recommendedName>
        <fullName evidence="1">Enolase C-terminal domain-containing protein</fullName>
    </recommendedName>
</protein>
<dbReference type="RefSeq" id="WP_235009722.1">
    <property type="nucleotide sequence ID" value="NZ_BBFN01000009.1"/>
</dbReference>
<accession>A0A1H5S7X7</accession>
<dbReference type="GO" id="GO:0016854">
    <property type="term" value="F:racemase and epimerase activity"/>
    <property type="evidence" value="ECO:0007669"/>
    <property type="project" value="UniProtKB-ARBA"/>
</dbReference>
<sequence>MTARFDTYFAGIFILALILNCTTAYSQQEGMPPDVIRQLTSEWKCERFPDGRPKVSDTILERLKNISIEEAWGVLQTKGYKNQYEGDWQIMWPDSTMTGQVVTAQFMPLRPDFDKPIKVMHQARTLVSFMASVHCPAATRNFLSLEHHSVNIPWWESMFNLVGGGKMIDKGYAPVPLTAPGLGIEINEEVVKEHLHKSDSSYFAPTDEWNEKRSHNRLYS</sequence>
<gene>
    <name evidence="2" type="ORF">SAMN03080598_00295</name>
</gene>
<feature type="domain" description="Enolase C-terminal" evidence="1">
    <location>
        <begin position="119"/>
        <end position="190"/>
    </location>
</feature>
<dbReference type="InterPro" id="IPR029065">
    <property type="entry name" value="Enolase_C-like"/>
</dbReference>
<dbReference type="STRING" id="1120964.GCA_001313265_02466"/>
<organism evidence="2 3">
    <name type="scientific">Algoriphagus boritolerans DSM 17298 = JCM 18970</name>
    <dbReference type="NCBI Taxonomy" id="1120964"/>
    <lineage>
        <taxon>Bacteria</taxon>
        <taxon>Pseudomonadati</taxon>
        <taxon>Bacteroidota</taxon>
        <taxon>Cytophagia</taxon>
        <taxon>Cytophagales</taxon>
        <taxon>Cyclobacteriaceae</taxon>
        <taxon>Algoriphagus</taxon>
    </lineage>
</organism>
<dbReference type="InterPro" id="IPR036849">
    <property type="entry name" value="Enolase-like_C_sf"/>
</dbReference>
<dbReference type="SUPFAM" id="SSF51604">
    <property type="entry name" value="Enolase C-terminal domain-like"/>
    <property type="match status" value="1"/>
</dbReference>
<evidence type="ECO:0000313" key="3">
    <source>
        <dbReference type="Proteomes" id="UP000236736"/>
    </source>
</evidence>
<reference evidence="3" key="1">
    <citation type="submission" date="2016-10" db="EMBL/GenBank/DDBJ databases">
        <authorList>
            <person name="Varghese N."/>
            <person name="Submissions S."/>
        </authorList>
    </citation>
    <scope>NUCLEOTIDE SEQUENCE [LARGE SCALE GENOMIC DNA]</scope>
    <source>
        <strain evidence="3">DSM 17298</strain>
    </source>
</reference>
<dbReference type="Gene3D" id="3.50.30.40">
    <property type="entry name" value="Ribonuclease E inhibitor RraA/RraA-like"/>
    <property type="match status" value="1"/>
</dbReference>
<dbReference type="EMBL" id="FNVR01000001">
    <property type="protein sequence ID" value="SEF45907.1"/>
    <property type="molecule type" value="Genomic_DNA"/>
</dbReference>
<dbReference type="AlphaFoldDB" id="A0A1H5S7X7"/>
<dbReference type="Pfam" id="PF13378">
    <property type="entry name" value="MR_MLE_C"/>
    <property type="match status" value="1"/>
</dbReference>
<name>A0A1H5S7X7_9BACT</name>
<evidence type="ECO:0000313" key="2">
    <source>
        <dbReference type="EMBL" id="SEF45907.1"/>
    </source>
</evidence>
<proteinExistence type="predicted"/>
<evidence type="ECO:0000259" key="1">
    <source>
        <dbReference type="Pfam" id="PF13378"/>
    </source>
</evidence>
<keyword evidence="3" id="KW-1185">Reference proteome</keyword>
<dbReference type="Proteomes" id="UP000236736">
    <property type="component" value="Unassembled WGS sequence"/>
</dbReference>